<accession>A0A1J8Q1U7</accession>
<name>A0A1J8Q1U7_9AGAM</name>
<dbReference type="AlphaFoldDB" id="A0A1J8Q1U7"/>
<reference evidence="1 2" key="1">
    <citation type="submission" date="2016-03" db="EMBL/GenBank/DDBJ databases">
        <title>Comparative genomics of the ectomycorrhizal sister species Rhizopogon vinicolor and Rhizopogon vesiculosus (Basidiomycota: Boletales) reveals a divergence of the mating type B locus.</title>
        <authorList>
            <person name="Mujic A.B."/>
            <person name="Kuo A."/>
            <person name="Tritt A."/>
            <person name="Lipzen A."/>
            <person name="Chen C."/>
            <person name="Johnson J."/>
            <person name="Sharma A."/>
            <person name="Barry K."/>
            <person name="Grigoriev I.V."/>
            <person name="Spatafora J.W."/>
        </authorList>
    </citation>
    <scope>NUCLEOTIDE SEQUENCE [LARGE SCALE GENOMIC DNA]</scope>
    <source>
        <strain evidence="1 2">AM-OR11-056</strain>
    </source>
</reference>
<evidence type="ECO:0000313" key="2">
    <source>
        <dbReference type="Proteomes" id="UP000183567"/>
    </source>
</evidence>
<dbReference type="STRING" id="180088.A0A1J8Q1U7"/>
<dbReference type="OrthoDB" id="2678913at2759"/>
<gene>
    <name evidence="1" type="ORF">AZE42_01883</name>
</gene>
<dbReference type="EMBL" id="LVVM01006583">
    <property type="protein sequence ID" value="OJA07689.1"/>
    <property type="molecule type" value="Genomic_DNA"/>
</dbReference>
<proteinExistence type="predicted"/>
<protein>
    <submittedName>
        <fullName evidence="1">Uncharacterized protein</fullName>
    </submittedName>
</protein>
<dbReference type="Proteomes" id="UP000183567">
    <property type="component" value="Unassembled WGS sequence"/>
</dbReference>
<evidence type="ECO:0000313" key="1">
    <source>
        <dbReference type="EMBL" id="OJA07689.1"/>
    </source>
</evidence>
<sequence>MTYPSVGSCLTTTFCSTARAGEFTIPNLSSFKPTIHVKRSDVRLETDFNGLAITVFHLPRTKSLQAGEDDFWIKQHGPTDPEAALANHFRINNPPLDNALFSYEHENAHRPLTKTKFIPRLTRAAKAAGLNPLQGHAWSISLGAFLST</sequence>
<keyword evidence="2" id="KW-1185">Reference proteome</keyword>
<organism evidence="1 2">
    <name type="scientific">Rhizopogon vesiculosus</name>
    <dbReference type="NCBI Taxonomy" id="180088"/>
    <lineage>
        <taxon>Eukaryota</taxon>
        <taxon>Fungi</taxon>
        <taxon>Dikarya</taxon>
        <taxon>Basidiomycota</taxon>
        <taxon>Agaricomycotina</taxon>
        <taxon>Agaricomycetes</taxon>
        <taxon>Agaricomycetidae</taxon>
        <taxon>Boletales</taxon>
        <taxon>Suillineae</taxon>
        <taxon>Rhizopogonaceae</taxon>
        <taxon>Rhizopogon</taxon>
    </lineage>
</organism>
<comment type="caution">
    <text evidence="1">The sequence shown here is derived from an EMBL/GenBank/DDBJ whole genome shotgun (WGS) entry which is preliminary data.</text>
</comment>